<reference evidence="1 2" key="1">
    <citation type="submission" date="2020-08" db="EMBL/GenBank/DDBJ databases">
        <title>Genomic Encyclopedia of Type Strains, Phase IV (KMG-IV): sequencing the most valuable type-strain genomes for metagenomic binning, comparative biology and taxonomic classification.</title>
        <authorList>
            <person name="Goeker M."/>
        </authorList>
    </citation>
    <scope>NUCLEOTIDE SEQUENCE [LARGE SCALE GENOMIC DNA]</scope>
    <source>
        <strain evidence="1 2">DSM 27057</strain>
    </source>
</reference>
<name>A0A7W6CNI7_9SPHN</name>
<dbReference type="Proteomes" id="UP000548867">
    <property type="component" value="Unassembled WGS sequence"/>
</dbReference>
<dbReference type="InterPro" id="IPR052931">
    <property type="entry name" value="Prophage_regulatory_activator"/>
</dbReference>
<proteinExistence type="predicted"/>
<dbReference type="PANTHER" id="PTHR36154:SF1">
    <property type="entry name" value="DNA-BINDING TRANSCRIPTIONAL ACTIVATOR ALPA"/>
    <property type="match status" value="1"/>
</dbReference>
<sequence>MNELDDRFLRIGEVIVKTGCSRATIYRMIADGGFPRQITIGKRSVGWRLSAVMKWMEAPPKFHSD</sequence>
<dbReference type="Gene3D" id="1.10.238.160">
    <property type="match status" value="1"/>
</dbReference>
<gene>
    <name evidence="1" type="ORF">GGR38_004612</name>
</gene>
<dbReference type="InterPro" id="IPR010260">
    <property type="entry name" value="AlpA"/>
</dbReference>
<comment type="caution">
    <text evidence="1">The sequence shown here is derived from an EMBL/GenBank/DDBJ whole genome shotgun (WGS) entry which is preliminary data.</text>
</comment>
<accession>A0A7W6CNI7</accession>
<dbReference type="AlphaFoldDB" id="A0A7W6CNI7"/>
<evidence type="ECO:0000313" key="2">
    <source>
        <dbReference type="Proteomes" id="UP000548867"/>
    </source>
</evidence>
<dbReference type="InterPro" id="IPR009061">
    <property type="entry name" value="DNA-bd_dom_put_sf"/>
</dbReference>
<dbReference type="EMBL" id="JACIDX010000029">
    <property type="protein sequence ID" value="MBB3957638.1"/>
    <property type="molecule type" value="Genomic_DNA"/>
</dbReference>
<dbReference type="PANTHER" id="PTHR36154">
    <property type="entry name" value="DNA-BINDING TRANSCRIPTIONAL ACTIVATOR ALPA"/>
    <property type="match status" value="1"/>
</dbReference>
<dbReference type="SUPFAM" id="SSF46955">
    <property type="entry name" value="Putative DNA-binding domain"/>
    <property type="match status" value="1"/>
</dbReference>
<dbReference type="Pfam" id="PF05930">
    <property type="entry name" value="Phage_AlpA"/>
    <property type="match status" value="1"/>
</dbReference>
<organism evidence="1 2">
    <name type="scientific">Novosphingobium sediminicola</name>
    <dbReference type="NCBI Taxonomy" id="563162"/>
    <lineage>
        <taxon>Bacteria</taxon>
        <taxon>Pseudomonadati</taxon>
        <taxon>Pseudomonadota</taxon>
        <taxon>Alphaproteobacteria</taxon>
        <taxon>Sphingomonadales</taxon>
        <taxon>Sphingomonadaceae</taxon>
        <taxon>Novosphingobium</taxon>
    </lineage>
</organism>
<protein>
    <submittedName>
        <fullName evidence="1">Prophage regulatory protein</fullName>
    </submittedName>
</protein>
<evidence type="ECO:0000313" key="1">
    <source>
        <dbReference type="EMBL" id="MBB3957638.1"/>
    </source>
</evidence>
<dbReference type="RefSeq" id="WP_183629125.1">
    <property type="nucleotide sequence ID" value="NZ_JACIDX010000029.1"/>
</dbReference>
<keyword evidence="2" id="KW-1185">Reference proteome</keyword>